<dbReference type="Proteomes" id="UP001239213">
    <property type="component" value="Unassembled WGS sequence"/>
</dbReference>
<reference evidence="2" key="1">
    <citation type="submission" date="2016-11" db="EMBL/GenBank/DDBJ databases">
        <title>The genome sequence of Colletotrichum cuscutae.</title>
        <authorList>
            <person name="Baroncelli R."/>
        </authorList>
    </citation>
    <scope>NUCLEOTIDE SEQUENCE</scope>
    <source>
        <strain evidence="2">IMI 304802</strain>
    </source>
</reference>
<dbReference type="AlphaFoldDB" id="A0AAJ0DKE4"/>
<accession>A0AAJ0DKE4</accession>
<dbReference type="EMBL" id="MPDP01000046">
    <property type="protein sequence ID" value="KAK1489368.1"/>
    <property type="molecule type" value="Genomic_DNA"/>
</dbReference>
<dbReference type="SUPFAM" id="SSF55729">
    <property type="entry name" value="Acyl-CoA N-acyltransferases (Nat)"/>
    <property type="match status" value="1"/>
</dbReference>
<gene>
    <name evidence="2" type="ORF">CCUS01_03415</name>
</gene>
<dbReference type="Pfam" id="PF00583">
    <property type="entry name" value="Acetyltransf_1"/>
    <property type="match status" value="1"/>
</dbReference>
<protein>
    <recommendedName>
        <fullName evidence="1">N-acetyltransferase domain-containing protein</fullName>
    </recommendedName>
</protein>
<dbReference type="InterPro" id="IPR000182">
    <property type="entry name" value="GNAT_dom"/>
</dbReference>
<evidence type="ECO:0000259" key="1">
    <source>
        <dbReference type="Pfam" id="PF00583"/>
    </source>
</evidence>
<keyword evidence="3" id="KW-1185">Reference proteome</keyword>
<sequence length="188" mass="21502">MLIRDKPVDNLNWPIETFLPWYVKLIIILGTFGDGSNGNVSLNVYVSLVARNLLVAVDRVYRSKRLIFRAVEHNDEDKKTSKYSEWMVEQMAKSVLSVMVCLLADTSGDGDEEVDEAKTAVLKPIGYLAIGWGGIPLVMAYYRSYQGKGYGTEVINWALDWAFRYGNYHRRAQYLYKKLGFIMKVNGR</sequence>
<dbReference type="CDD" id="cd04301">
    <property type="entry name" value="NAT_SF"/>
    <property type="match status" value="1"/>
</dbReference>
<evidence type="ECO:0000313" key="2">
    <source>
        <dbReference type="EMBL" id="KAK1489368.1"/>
    </source>
</evidence>
<feature type="domain" description="N-acetyltransferase" evidence="1">
    <location>
        <begin position="143"/>
        <end position="181"/>
    </location>
</feature>
<organism evidence="2 3">
    <name type="scientific">Colletotrichum cuscutae</name>
    <dbReference type="NCBI Taxonomy" id="1209917"/>
    <lineage>
        <taxon>Eukaryota</taxon>
        <taxon>Fungi</taxon>
        <taxon>Dikarya</taxon>
        <taxon>Ascomycota</taxon>
        <taxon>Pezizomycotina</taxon>
        <taxon>Sordariomycetes</taxon>
        <taxon>Hypocreomycetidae</taxon>
        <taxon>Glomerellales</taxon>
        <taxon>Glomerellaceae</taxon>
        <taxon>Colletotrichum</taxon>
        <taxon>Colletotrichum acutatum species complex</taxon>
    </lineage>
</organism>
<name>A0AAJ0DKE4_9PEZI</name>
<dbReference type="InterPro" id="IPR016181">
    <property type="entry name" value="Acyl_CoA_acyltransferase"/>
</dbReference>
<proteinExistence type="predicted"/>
<dbReference type="GO" id="GO:0016747">
    <property type="term" value="F:acyltransferase activity, transferring groups other than amino-acyl groups"/>
    <property type="evidence" value="ECO:0007669"/>
    <property type="project" value="InterPro"/>
</dbReference>
<comment type="caution">
    <text evidence="2">The sequence shown here is derived from an EMBL/GenBank/DDBJ whole genome shotgun (WGS) entry which is preliminary data.</text>
</comment>
<evidence type="ECO:0000313" key="3">
    <source>
        <dbReference type="Proteomes" id="UP001239213"/>
    </source>
</evidence>
<dbReference type="Gene3D" id="3.40.630.30">
    <property type="match status" value="1"/>
</dbReference>